<keyword evidence="3" id="KW-0418">Kinase</keyword>
<organism evidence="5 6">
    <name type="scientific">Candidatus Kerfeldbacteria bacterium CG08_land_8_20_14_0_20_40_16</name>
    <dbReference type="NCBI Taxonomy" id="2014244"/>
    <lineage>
        <taxon>Bacteria</taxon>
        <taxon>Candidatus Kerfeldiibacteriota</taxon>
    </lineage>
</organism>
<evidence type="ECO:0000256" key="2">
    <source>
        <dbReference type="ARBA" id="ARBA00022679"/>
    </source>
</evidence>
<dbReference type="InterPro" id="IPR008144">
    <property type="entry name" value="Guanylate_kin-like_dom"/>
</dbReference>
<protein>
    <recommendedName>
        <fullName evidence="4">Guanylate kinase-like domain-containing protein</fullName>
    </recommendedName>
</protein>
<evidence type="ECO:0000313" key="5">
    <source>
        <dbReference type="EMBL" id="PIS42670.1"/>
    </source>
</evidence>
<evidence type="ECO:0000313" key="6">
    <source>
        <dbReference type="Proteomes" id="UP000231542"/>
    </source>
</evidence>
<comment type="similarity">
    <text evidence="1">Belongs to the guanylate kinase family.</text>
</comment>
<feature type="domain" description="Guanylate kinase-like" evidence="4">
    <location>
        <begin position="53"/>
        <end position="239"/>
    </location>
</feature>
<dbReference type="Pfam" id="PF00625">
    <property type="entry name" value="Guanylate_kin"/>
    <property type="match status" value="1"/>
</dbReference>
<dbReference type="Gene3D" id="3.30.63.10">
    <property type="entry name" value="Guanylate Kinase phosphate binding domain"/>
    <property type="match status" value="1"/>
</dbReference>
<dbReference type="PANTHER" id="PTHR23117:SF13">
    <property type="entry name" value="GUANYLATE KINASE"/>
    <property type="match status" value="1"/>
</dbReference>
<accession>A0A2H0YW13</accession>
<dbReference type="PROSITE" id="PS50052">
    <property type="entry name" value="GUANYLATE_KINASE_2"/>
    <property type="match status" value="1"/>
</dbReference>
<dbReference type="PANTHER" id="PTHR23117">
    <property type="entry name" value="GUANYLATE KINASE-RELATED"/>
    <property type="match status" value="1"/>
</dbReference>
<sequence>MKLSKNLSSQIEKLKKEWDKTVLYILKKYGIESGNEKTIETESVKQFKPDTPYQFAIISGPSGVGRSTIGKILRENNVPGVRHYTTRPPRSDKEKRSGIYVYVSQAEFAKMQKQGAFLQVAVTYGDWRGISKKEVLNLMKIGQKFYIDKSVWTTQKLLQKKEIKKSHHIRIFILPPSFNELVKRLIGRSEQDQTNVDEEKVLDRLNKSVEALRDGLGMYHVYLVNDNLEKIAKKILGYL</sequence>
<evidence type="ECO:0000256" key="1">
    <source>
        <dbReference type="ARBA" id="ARBA00005790"/>
    </source>
</evidence>
<dbReference type="GO" id="GO:0004385">
    <property type="term" value="F:GMP kinase activity"/>
    <property type="evidence" value="ECO:0007669"/>
    <property type="project" value="TreeGrafter"/>
</dbReference>
<keyword evidence="2" id="KW-0808">Transferase</keyword>
<reference evidence="5 6" key="1">
    <citation type="submission" date="2017-09" db="EMBL/GenBank/DDBJ databases">
        <title>Depth-based differentiation of microbial function through sediment-hosted aquifers and enrichment of novel symbionts in the deep terrestrial subsurface.</title>
        <authorList>
            <person name="Probst A.J."/>
            <person name="Ladd B."/>
            <person name="Jarett J.K."/>
            <person name="Geller-Mcgrath D.E."/>
            <person name="Sieber C.M."/>
            <person name="Emerson J.B."/>
            <person name="Anantharaman K."/>
            <person name="Thomas B.C."/>
            <person name="Malmstrom R."/>
            <person name="Stieglmeier M."/>
            <person name="Klingl A."/>
            <person name="Woyke T."/>
            <person name="Ryan C.M."/>
            <person name="Banfield J.F."/>
        </authorList>
    </citation>
    <scope>NUCLEOTIDE SEQUENCE [LARGE SCALE GENOMIC DNA]</scope>
    <source>
        <strain evidence="5">CG08_land_8_20_14_0_20_40_16</strain>
    </source>
</reference>
<dbReference type="InterPro" id="IPR008145">
    <property type="entry name" value="GK/Ca_channel_bsu"/>
</dbReference>
<comment type="caution">
    <text evidence="5">The sequence shown here is derived from an EMBL/GenBank/DDBJ whole genome shotgun (WGS) entry which is preliminary data.</text>
</comment>
<dbReference type="GO" id="GO:0005829">
    <property type="term" value="C:cytosol"/>
    <property type="evidence" value="ECO:0007669"/>
    <property type="project" value="TreeGrafter"/>
</dbReference>
<dbReference type="SMART" id="SM00072">
    <property type="entry name" value="GuKc"/>
    <property type="match status" value="1"/>
</dbReference>
<name>A0A2H0YW13_9BACT</name>
<dbReference type="Proteomes" id="UP000231542">
    <property type="component" value="Unassembled WGS sequence"/>
</dbReference>
<proteinExistence type="inferred from homology"/>
<gene>
    <name evidence="5" type="ORF">COT24_02345</name>
</gene>
<dbReference type="EMBL" id="PEXU01000029">
    <property type="protein sequence ID" value="PIS42670.1"/>
    <property type="molecule type" value="Genomic_DNA"/>
</dbReference>
<dbReference type="AlphaFoldDB" id="A0A2H0YW13"/>
<dbReference type="InterPro" id="IPR027417">
    <property type="entry name" value="P-loop_NTPase"/>
</dbReference>
<evidence type="ECO:0000256" key="3">
    <source>
        <dbReference type="ARBA" id="ARBA00022777"/>
    </source>
</evidence>
<dbReference type="Gene3D" id="3.40.50.300">
    <property type="entry name" value="P-loop containing nucleotide triphosphate hydrolases"/>
    <property type="match status" value="1"/>
</dbReference>
<dbReference type="SUPFAM" id="SSF52540">
    <property type="entry name" value="P-loop containing nucleoside triphosphate hydrolases"/>
    <property type="match status" value="1"/>
</dbReference>
<evidence type="ECO:0000259" key="4">
    <source>
        <dbReference type="PROSITE" id="PS50052"/>
    </source>
</evidence>